<dbReference type="FunFam" id="3.10.20.10:FF:000001">
    <property type="entry name" value="60S ribosomal protein L18a"/>
    <property type="match status" value="1"/>
</dbReference>
<comment type="similarity">
    <text evidence="1 4">Belongs to the eukaryotic ribosomal protein eL20 family.</text>
</comment>
<dbReference type="GO" id="GO:0003735">
    <property type="term" value="F:structural constituent of ribosome"/>
    <property type="evidence" value="ECO:0007669"/>
    <property type="project" value="InterPro"/>
</dbReference>
<gene>
    <name evidence="6" type="ORF">SteCoe_36250</name>
</gene>
<dbReference type="GO" id="GO:0006412">
    <property type="term" value="P:translation"/>
    <property type="evidence" value="ECO:0007669"/>
    <property type="project" value="InterPro"/>
</dbReference>
<dbReference type="PIRSF" id="PIRSF002190">
    <property type="entry name" value="Ribosomal_L18a"/>
    <property type="match status" value="1"/>
</dbReference>
<keyword evidence="3 4" id="KW-0687">Ribonucleoprotein</keyword>
<dbReference type="Pfam" id="PF01775">
    <property type="entry name" value="Ribosomal_L18A"/>
    <property type="match status" value="1"/>
</dbReference>
<dbReference type="Proteomes" id="UP000187209">
    <property type="component" value="Unassembled WGS sequence"/>
</dbReference>
<evidence type="ECO:0000256" key="4">
    <source>
        <dbReference type="PIRNR" id="PIRNR002190"/>
    </source>
</evidence>
<dbReference type="InterPro" id="IPR021138">
    <property type="entry name" value="Ribosomal_eL20_eukaryotes"/>
</dbReference>
<name>A0A1R2AQH3_9CILI</name>
<feature type="domain" description="Large ribosomal subunit protein eL20" evidence="5">
    <location>
        <begin position="12"/>
        <end position="133"/>
    </location>
</feature>
<dbReference type="SUPFAM" id="SSF160374">
    <property type="entry name" value="RplX-like"/>
    <property type="match status" value="1"/>
</dbReference>
<dbReference type="AlphaFoldDB" id="A0A1R2AQH3"/>
<evidence type="ECO:0000256" key="1">
    <source>
        <dbReference type="ARBA" id="ARBA00009362"/>
    </source>
</evidence>
<dbReference type="InterPro" id="IPR028877">
    <property type="entry name" value="Ribosomal_eL20"/>
</dbReference>
<evidence type="ECO:0000313" key="6">
    <source>
        <dbReference type="EMBL" id="OMJ66788.1"/>
    </source>
</evidence>
<sequence>MVKVDPTLSMKLRQYQVAGRKLPSDTDPNPVIYRMRIFAVDEIRAKSRFWYFAKRLNKIKTAHGEIVSVEEIVEKNTDHVKTYGISIRYETRNGITNMYREYRDTSLCGAVGRMYQDMAGRHRARAETIHIISTTALNASSKVKRSNTAQFYNSKIKFPLLHETVRAPCKSLRSVFVSGRPLTRSH</sequence>
<evidence type="ECO:0000256" key="2">
    <source>
        <dbReference type="ARBA" id="ARBA00022980"/>
    </source>
</evidence>
<dbReference type="GO" id="GO:1990904">
    <property type="term" value="C:ribonucleoprotein complex"/>
    <property type="evidence" value="ECO:0007669"/>
    <property type="project" value="UniProtKB-KW"/>
</dbReference>
<evidence type="ECO:0000256" key="3">
    <source>
        <dbReference type="ARBA" id="ARBA00023274"/>
    </source>
</evidence>
<dbReference type="Gene3D" id="3.10.20.10">
    <property type="match status" value="2"/>
</dbReference>
<keyword evidence="2 4" id="KW-0689">Ribosomal protein</keyword>
<proteinExistence type="inferred from homology"/>
<comment type="caution">
    <text evidence="6">The sequence shown here is derived from an EMBL/GenBank/DDBJ whole genome shotgun (WGS) entry which is preliminary data.</text>
</comment>
<evidence type="ECO:0000313" key="7">
    <source>
        <dbReference type="Proteomes" id="UP000187209"/>
    </source>
</evidence>
<accession>A0A1R2AQH3</accession>
<organism evidence="6 7">
    <name type="scientific">Stentor coeruleus</name>
    <dbReference type="NCBI Taxonomy" id="5963"/>
    <lineage>
        <taxon>Eukaryota</taxon>
        <taxon>Sar</taxon>
        <taxon>Alveolata</taxon>
        <taxon>Ciliophora</taxon>
        <taxon>Postciliodesmatophora</taxon>
        <taxon>Heterotrichea</taxon>
        <taxon>Heterotrichida</taxon>
        <taxon>Stentoridae</taxon>
        <taxon>Stentor</taxon>
    </lineage>
</organism>
<dbReference type="HAMAP" id="MF_00273">
    <property type="entry name" value="Ribosomal_eL20"/>
    <property type="match status" value="1"/>
</dbReference>
<dbReference type="InterPro" id="IPR023573">
    <property type="entry name" value="Ribosomal_eL20_dom"/>
</dbReference>
<evidence type="ECO:0000259" key="5">
    <source>
        <dbReference type="Pfam" id="PF01775"/>
    </source>
</evidence>
<dbReference type="OrthoDB" id="303909at2759"/>
<keyword evidence="7" id="KW-1185">Reference proteome</keyword>
<dbReference type="FunFam" id="3.10.20.10:FF:000002">
    <property type="entry name" value="60S ribosomal protein L18a"/>
    <property type="match status" value="1"/>
</dbReference>
<dbReference type="PANTHER" id="PTHR10052">
    <property type="entry name" value="60S RIBOSOMAL PROTEIN L18A"/>
    <property type="match status" value="1"/>
</dbReference>
<dbReference type="GO" id="GO:0005840">
    <property type="term" value="C:ribosome"/>
    <property type="evidence" value="ECO:0007669"/>
    <property type="project" value="UniProtKB-KW"/>
</dbReference>
<protein>
    <recommendedName>
        <fullName evidence="4">60S ribosomal protein L18a</fullName>
    </recommendedName>
</protein>
<dbReference type="EMBL" id="MPUH01001633">
    <property type="protein sequence ID" value="OMJ66788.1"/>
    <property type="molecule type" value="Genomic_DNA"/>
</dbReference>
<reference evidence="6 7" key="1">
    <citation type="submission" date="2016-11" db="EMBL/GenBank/DDBJ databases">
        <title>The macronuclear genome of Stentor coeruleus: a giant cell with tiny introns.</title>
        <authorList>
            <person name="Slabodnick M."/>
            <person name="Ruby J.G."/>
            <person name="Reiff S.B."/>
            <person name="Swart E.C."/>
            <person name="Gosai S."/>
            <person name="Prabakaran S."/>
            <person name="Witkowska E."/>
            <person name="Larue G.E."/>
            <person name="Fisher S."/>
            <person name="Freeman R.M."/>
            <person name="Gunawardena J."/>
            <person name="Chu W."/>
            <person name="Stover N.A."/>
            <person name="Gregory B.D."/>
            <person name="Nowacki M."/>
            <person name="Derisi J."/>
            <person name="Roy S.W."/>
            <person name="Marshall W.F."/>
            <person name="Sood P."/>
        </authorList>
    </citation>
    <scope>NUCLEOTIDE SEQUENCE [LARGE SCALE GENOMIC DNA]</scope>
    <source>
        <strain evidence="6">WM001</strain>
    </source>
</reference>